<proteinExistence type="predicted"/>
<feature type="compositionally biased region" description="Polar residues" evidence="1">
    <location>
        <begin position="248"/>
        <end position="258"/>
    </location>
</feature>
<accession>A0ABN8PDF5</accession>
<feature type="region of interest" description="Disordered" evidence="1">
    <location>
        <begin position="247"/>
        <end position="278"/>
    </location>
</feature>
<evidence type="ECO:0000313" key="3">
    <source>
        <dbReference type="Proteomes" id="UP001159405"/>
    </source>
</evidence>
<name>A0ABN8PDF5_9CNID</name>
<gene>
    <name evidence="2" type="ORF">PLOB_00041680</name>
</gene>
<comment type="caution">
    <text evidence="2">The sequence shown here is derived from an EMBL/GenBank/DDBJ whole genome shotgun (WGS) entry which is preliminary data.</text>
</comment>
<evidence type="ECO:0000313" key="2">
    <source>
        <dbReference type="EMBL" id="CAH3141440.1"/>
    </source>
</evidence>
<feature type="compositionally biased region" description="Basic and acidic residues" evidence="1">
    <location>
        <begin position="260"/>
        <end position="278"/>
    </location>
</feature>
<keyword evidence="3" id="KW-1185">Reference proteome</keyword>
<protein>
    <submittedName>
        <fullName evidence="2">Uncharacterized protein</fullName>
    </submittedName>
</protein>
<feature type="region of interest" description="Disordered" evidence="1">
    <location>
        <begin position="203"/>
        <end position="227"/>
    </location>
</feature>
<sequence>MSSDRNGRLVYRAGSKKGPIFDDDVNRDEVWLVTNRKLYYPLHPDYYQERRQTTGTKPDVFLWQTEITNSDNLVVEDHPKFRGVCVIQLNEAAKSSTRSRGQETRKIIIDQLSSLPWVKSEPFRCQGGMSLISFSMLVHAINVYLNDNYPESPQNFNFQAELKAASHWHWLDDGEWCLELGPHDDRRVKFAAKQTFDKWAEELNKEREQPSQKPGVDSRSSGRDERVSDLEEGIFSLMTYYDFEMENESATTSQSTVKENAIRQEVDLKIGRNTEQKR</sequence>
<evidence type="ECO:0000256" key="1">
    <source>
        <dbReference type="SAM" id="MobiDB-lite"/>
    </source>
</evidence>
<dbReference type="Proteomes" id="UP001159405">
    <property type="component" value="Unassembled WGS sequence"/>
</dbReference>
<organism evidence="2 3">
    <name type="scientific">Porites lobata</name>
    <dbReference type="NCBI Taxonomy" id="104759"/>
    <lineage>
        <taxon>Eukaryota</taxon>
        <taxon>Metazoa</taxon>
        <taxon>Cnidaria</taxon>
        <taxon>Anthozoa</taxon>
        <taxon>Hexacorallia</taxon>
        <taxon>Scleractinia</taxon>
        <taxon>Fungiina</taxon>
        <taxon>Poritidae</taxon>
        <taxon>Porites</taxon>
    </lineage>
</organism>
<dbReference type="EMBL" id="CALNXK010000066">
    <property type="protein sequence ID" value="CAH3141440.1"/>
    <property type="molecule type" value="Genomic_DNA"/>
</dbReference>
<reference evidence="2 3" key="1">
    <citation type="submission" date="2022-05" db="EMBL/GenBank/DDBJ databases">
        <authorList>
            <consortium name="Genoscope - CEA"/>
            <person name="William W."/>
        </authorList>
    </citation>
    <scope>NUCLEOTIDE SEQUENCE [LARGE SCALE GENOMIC DNA]</scope>
</reference>